<dbReference type="CTD" id="55009"/>
<dbReference type="GO" id="GO:0016020">
    <property type="term" value="C:membrane"/>
    <property type="evidence" value="ECO:0007669"/>
    <property type="project" value="UniProtKB-SubCell"/>
</dbReference>
<keyword evidence="6 8" id="KW-0472">Membrane</keyword>
<dbReference type="RefSeq" id="XP_024424619.1">
    <property type="nucleotide sequence ID" value="XM_024568851.3"/>
</dbReference>
<dbReference type="InterPro" id="IPR009565">
    <property type="entry name" value="FAM174-like"/>
</dbReference>
<evidence type="ECO:0000256" key="2">
    <source>
        <dbReference type="ARBA" id="ARBA00006986"/>
    </source>
</evidence>
<protein>
    <submittedName>
        <fullName evidence="10">Putative conserved plasma membrane protein</fullName>
    </submittedName>
</protein>
<reference evidence="10" key="1">
    <citation type="submission" date="2012-11" db="EMBL/GenBank/DDBJ databases">
        <title>The Vampirome: Transcriptome and Proteome Analysis of the Submandibular and Accessory Glands of the Vampire Bat and Vector of Human Rabies, Desmodus rotundus.</title>
        <authorList>
            <person name="Francischetti I.M.B."/>
            <person name="Assumpcao T.C.F."/>
            <person name="Ma D."/>
            <person name="Vicente E.C."/>
            <person name="Ribeiro J.M.C."/>
        </authorList>
    </citation>
    <scope>NUCLEOTIDE SEQUENCE</scope>
    <source>
        <tissue evidence="10">Salivary gland</tissue>
    </source>
</reference>
<comment type="similarity">
    <text evidence="2">Belongs to the FAM174 family.</text>
</comment>
<sequence>MGRCVVPLLLLLPVLLLSGLLCGVQEVTSLSSRSLQSTLLPPQAIVNGSRLAALHNSTYLQPPGSLGSQLLRSLYVLIGLTSLAVLYFLIRAFRLKKPQRRSYGLLTNNEDPAEMASLDSDEETIFETRNLR</sequence>
<evidence type="ECO:0000256" key="8">
    <source>
        <dbReference type="SAM" id="Phobius"/>
    </source>
</evidence>
<feature type="chain" id="PRO_5003932048" evidence="9">
    <location>
        <begin position="30"/>
        <end position="132"/>
    </location>
</feature>
<feature type="signal peptide" evidence="9">
    <location>
        <begin position="1"/>
        <end position="29"/>
    </location>
</feature>
<feature type="transmembrane region" description="Helical" evidence="8">
    <location>
        <begin position="74"/>
        <end position="93"/>
    </location>
</feature>
<organism evidence="10">
    <name type="scientific">Desmodus rotundus</name>
    <name type="common">Vampire bat</name>
    <dbReference type="NCBI Taxonomy" id="9430"/>
    <lineage>
        <taxon>Eukaryota</taxon>
        <taxon>Metazoa</taxon>
        <taxon>Chordata</taxon>
        <taxon>Craniata</taxon>
        <taxon>Vertebrata</taxon>
        <taxon>Euteleostomi</taxon>
        <taxon>Mammalia</taxon>
        <taxon>Eutheria</taxon>
        <taxon>Laurasiatheria</taxon>
        <taxon>Chiroptera</taxon>
        <taxon>Yangochiroptera</taxon>
        <taxon>Phyllostomidae</taxon>
        <taxon>Desmodontinae</taxon>
        <taxon>Desmodus</taxon>
    </lineage>
</organism>
<evidence type="ECO:0000313" key="10">
    <source>
        <dbReference type="EMBL" id="JAA45053.1"/>
    </source>
</evidence>
<dbReference type="PANTHER" id="PTHR28607:SF2">
    <property type="entry name" value="PROTEIN FAM174C"/>
    <property type="match status" value="1"/>
</dbReference>
<evidence type="ECO:0000256" key="7">
    <source>
        <dbReference type="ARBA" id="ARBA00023180"/>
    </source>
</evidence>
<keyword evidence="3 8" id="KW-0812">Transmembrane</keyword>
<evidence type="ECO:0000256" key="1">
    <source>
        <dbReference type="ARBA" id="ARBA00004479"/>
    </source>
</evidence>
<dbReference type="GeneID" id="112312398"/>
<proteinExistence type="evidence at transcript level"/>
<dbReference type="PANTHER" id="PTHR28607">
    <property type="entry name" value="EXPRESSED PROTEIN"/>
    <property type="match status" value="1"/>
</dbReference>
<dbReference type="Pfam" id="PF06679">
    <property type="entry name" value="DUF1180"/>
    <property type="match status" value="1"/>
</dbReference>
<evidence type="ECO:0000256" key="3">
    <source>
        <dbReference type="ARBA" id="ARBA00022692"/>
    </source>
</evidence>
<keyword evidence="4 9" id="KW-0732">Signal</keyword>
<keyword evidence="5 8" id="KW-1133">Transmembrane helix</keyword>
<dbReference type="EMBL" id="GABZ01008472">
    <property type="protein sequence ID" value="JAA45053.1"/>
    <property type="molecule type" value="mRNA"/>
</dbReference>
<name>K9IGB2_DESRO</name>
<evidence type="ECO:0000256" key="4">
    <source>
        <dbReference type="ARBA" id="ARBA00022729"/>
    </source>
</evidence>
<dbReference type="GO" id="GO:0005576">
    <property type="term" value="C:extracellular region"/>
    <property type="evidence" value="ECO:0007669"/>
    <property type="project" value="TreeGrafter"/>
</dbReference>
<comment type="subcellular location">
    <subcellularLocation>
        <location evidence="1">Membrane</location>
        <topology evidence="1">Single-pass type I membrane protein</topology>
    </subcellularLocation>
</comment>
<evidence type="ECO:0000256" key="9">
    <source>
        <dbReference type="SAM" id="SignalP"/>
    </source>
</evidence>
<accession>K9IGB2</accession>
<evidence type="ECO:0000256" key="6">
    <source>
        <dbReference type="ARBA" id="ARBA00023136"/>
    </source>
</evidence>
<keyword evidence="7" id="KW-0325">Glycoprotein</keyword>
<evidence type="ECO:0000256" key="5">
    <source>
        <dbReference type="ARBA" id="ARBA00022989"/>
    </source>
</evidence>
<dbReference type="AlphaFoldDB" id="K9IGB2"/>